<comment type="similarity">
    <text evidence="2 7">Belongs to the UPF0114 family.</text>
</comment>
<evidence type="ECO:0000256" key="4">
    <source>
        <dbReference type="ARBA" id="ARBA00022692"/>
    </source>
</evidence>
<dbReference type="Pfam" id="PF03350">
    <property type="entry name" value="UPF0114"/>
    <property type="match status" value="1"/>
</dbReference>
<dbReference type="PANTHER" id="PTHR38596">
    <property type="entry name" value="UPF0114 PROTEIN YQHA"/>
    <property type="match status" value="1"/>
</dbReference>
<keyword evidence="3 7" id="KW-1003">Cell membrane</keyword>
<dbReference type="Proteomes" id="UP000240653">
    <property type="component" value="Unassembled WGS sequence"/>
</dbReference>
<dbReference type="AlphaFoldDB" id="A0A2P7S2C2"/>
<feature type="transmembrane region" description="Helical" evidence="7">
    <location>
        <begin position="134"/>
        <end position="154"/>
    </location>
</feature>
<keyword evidence="9" id="KW-1185">Reference proteome</keyword>
<comment type="caution">
    <text evidence="8">The sequence shown here is derived from an EMBL/GenBank/DDBJ whole genome shotgun (WGS) entry which is preliminary data.</text>
</comment>
<sequence length="165" mass="17948">MRASSFFGILARFRWFLIVFYGGLALSLVGFSIIFLRKLASFLLDIPYMDDIDAVLRALGLIDATLVAGLIVMVMLSGYANFVQPSNEVSEKSWFSSLSFAGLKTKFSGTIAVISAINLLEMSLDIPNLNVTKILLLCGVQIVLLLVFLAFALAEKMSHGSDGLS</sequence>
<dbReference type="PANTHER" id="PTHR38596:SF1">
    <property type="entry name" value="UPF0114 PROTEIN YQHA"/>
    <property type="match status" value="1"/>
</dbReference>
<feature type="transmembrane region" description="Helical" evidence="7">
    <location>
        <begin position="15"/>
        <end position="36"/>
    </location>
</feature>
<feature type="transmembrane region" description="Helical" evidence="7">
    <location>
        <begin position="56"/>
        <end position="80"/>
    </location>
</feature>
<evidence type="ECO:0000256" key="6">
    <source>
        <dbReference type="ARBA" id="ARBA00023136"/>
    </source>
</evidence>
<comment type="subcellular location">
    <subcellularLocation>
        <location evidence="1 7">Cell membrane</location>
        <topology evidence="1 7">Multi-pass membrane protein</topology>
    </subcellularLocation>
</comment>
<evidence type="ECO:0000313" key="8">
    <source>
        <dbReference type="EMBL" id="PSJ56615.1"/>
    </source>
</evidence>
<accession>A0A2P7S2C2</accession>
<name>A0A2P7S2C2_9HYPH</name>
<dbReference type="HAMAP" id="MF_00143">
    <property type="entry name" value="UPF0114"/>
    <property type="match status" value="1"/>
</dbReference>
<evidence type="ECO:0000256" key="3">
    <source>
        <dbReference type="ARBA" id="ARBA00022475"/>
    </source>
</evidence>
<dbReference type="EMBL" id="PXYL01000017">
    <property type="protein sequence ID" value="PSJ56615.1"/>
    <property type="molecule type" value="Genomic_DNA"/>
</dbReference>
<evidence type="ECO:0000256" key="2">
    <source>
        <dbReference type="ARBA" id="ARBA00005774"/>
    </source>
</evidence>
<organism evidence="8 9">
    <name type="scientific">Pseudaminobacter soli</name>
    <name type="common">ex Li et al. 2025</name>
    <dbReference type="NCBI Taxonomy" id="1295366"/>
    <lineage>
        <taxon>Bacteria</taxon>
        <taxon>Pseudomonadati</taxon>
        <taxon>Pseudomonadota</taxon>
        <taxon>Alphaproteobacteria</taxon>
        <taxon>Hyphomicrobiales</taxon>
        <taxon>Phyllobacteriaceae</taxon>
        <taxon>Pseudaminobacter</taxon>
    </lineage>
</organism>
<dbReference type="InterPro" id="IPR005134">
    <property type="entry name" value="UPF0114"/>
</dbReference>
<protein>
    <recommendedName>
        <fullName evidence="7">UPF0114 protein C7I85_23930</fullName>
    </recommendedName>
</protein>
<evidence type="ECO:0000256" key="1">
    <source>
        <dbReference type="ARBA" id="ARBA00004651"/>
    </source>
</evidence>
<dbReference type="RefSeq" id="WP_106726533.1">
    <property type="nucleotide sequence ID" value="NZ_PXYL01000017.1"/>
</dbReference>
<evidence type="ECO:0000256" key="7">
    <source>
        <dbReference type="HAMAP-Rule" id="MF_00143"/>
    </source>
</evidence>
<gene>
    <name evidence="8" type="ORF">C7I85_23930</name>
</gene>
<proteinExistence type="inferred from homology"/>
<dbReference type="OrthoDB" id="9783569at2"/>
<evidence type="ECO:0000313" key="9">
    <source>
        <dbReference type="Proteomes" id="UP000240653"/>
    </source>
</evidence>
<keyword evidence="6 7" id="KW-0472">Membrane</keyword>
<dbReference type="InterPro" id="IPR020761">
    <property type="entry name" value="UPF0114_bac"/>
</dbReference>
<reference evidence="8 9" key="1">
    <citation type="submission" date="2018-03" db="EMBL/GenBank/DDBJ databases">
        <title>The draft genome of Mesorhizobium soli JCM 19897.</title>
        <authorList>
            <person name="Li L."/>
            <person name="Liu L."/>
            <person name="Liang L."/>
            <person name="Wang T."/>
            <person name="Zhang X."/>
        </authorList>
    </citation>
    <scope>NUCLEOTIDE SEQUENCE [LARGE SCALE GENOMIC DNA]</scope>
    <source>
        <strain evidence="8 9">JCM 19897</strain>
    </source>
</reference>
<keyword evidence="4 7" id="KW-0812">Transmembrane</keyword>
<dbReference type="GO" id="GO:0005886">
    <property type="term" value="C:plasma membrane"/>
    <property type="evidence" value="ECO:0007669"/>
    <property type="project" value="UniProtKB-SubCell"/>
</dbReference>
<evidence type="ECO:0000256" key="5">
    <source>
        <dbReference type="ARBA" id="ARBA00022989"/>
    </source>
</evidence>
<keyword evidence="5 7" id="KW-1133">Transmembrane helix</keyword>